<keyword evidence="3" id="KW-1185">Reference proteome</keyword>
<sequence>MKKDVFAVEIIQDSLLAIGDEMFVALARSSMSPVIYEVLDYACGLTDAKGNLISQGNGVTSFIGMLSPMVQRVIEKFKNGEDLHEGDVIIINDPYVGGGSHLSDVGLVLPIFHNGEIIAYSANKAHWTEVGGMDPGSFTSNSNEIYQEGLQLPGVKLYRKGELNEAIYEIISTNVRLPELSIGDMFAQVAALKTGEKRIIELCQKFGAESVKLSIEKLLDKGEKIVELELQQLPKGEFYAEDFIEGDPLKGGPYPIKVKVTINDEKFICDFRGSHPAVYVPVNCSKFGLMASVRVMFLALLGDIDVINEGVFKRLTIITDENSIVSAKRPHPVSMNFEARIGAADLIWKALAPHLPERLSAGHLQSVCTFILTGKNPDNDESFLIVEPSVGGWGASNDEDGQSGQYCMGDGETYNLPVEIAETKYGIHIDEYSLNCDGAGAGKFRGGIGVRRVYTVNHDGQKVSVNLGRHQFAPFGLNGGKGGSHNYLMIHKKDGTKLGPVGVLANYELQKGDRIELVTATGGGYGNPNERSIQAIEKDLLNEYISLEAAEKQYGYNLGGDQRHK</sequence>
<evidence type="ECO:0000259" key="1">
    <source>
        <dbReference type="Pfam" id="PF02538"/>
    </source>
</evidence>
<dbReference type="RefSeq" id="WP_053593667.1">
    <property type="nucleotide sequence ID" value="NZ_CP067341.1"/>
</dbReference>
<dbReference type="PANTHER" id="PTHR11365">
    <property type="entry name" value="5-OXOPROLINASE RELATED"/>
    <property type="match status" value="1"/>
</dbReference>
<dbReference type="InterPro" id="IPR003692">
    <property type="entry name" value="Hydantoinase_B"/>
</dbReference>
<dbReference type="EMBL" id="CP067341">
    <property type="protein sequence ID" value="QQP14239.1"/>
    <property type="molecule type" value="Genomic_DNA"/>
</dbReference>
<dbReference type="InterPro" id="IPR045079">
    <property type="entry name" value="Oxoprolinase-like"/>
</dbReference>
<evidence type="ECO:0000313" key="3">
    <source>
        <dbReference type="Proteomes" id="UP000596049"/>
    </source>
</evidence>
<accession>A0ABX7B1C9</accession>
<name>A0ABX7B1C9_9BACI</name>
<proteinExistence type="predicted"/>
<evidence type="ECO:0000313" key="2">
    <source>
        <dbReference type="EMBL" id="QQP14239.1"/>
    </source>
</evidence>
<dbReference type="PANTHER" id="PTHR11365:SF23">
    <property type="entry name" value="HYPOTHETICAL 5-OXOPROLINASE (EUROFUNG)-RELATED"/>
    <property type="match status" value="1"/>
</dbReference>
<protein>
    <submittedName>
        <fullName evidence="2">Hydantoinase B/oxoprolinase family protein</fullName>
    </submittedName>
</protein>
<feature type="domain" description="Hydantoinase B/oxoprolinase" evidence="1">
    <location>
        <begin position="4"/>
        <end position="528"/>
    </location>
</feature>
<dbReference type="Proteomes" id="UP000596049">
    <property type="component" value="Chromosome"/>
</dbReference>
<dbReference type="Pfam" id="PF02538">
    <property type="entry name" value="Hydantoinase_B"/>
    <property type="match status" value="1"/>
</dbReference>
<reference evidence="2 3" key="1">
    <citation type="submission" date="2020-01" db="EMBL/GenBank/DDBJ databases">
        <authorList>
            <person name="Liu G."/>
            <person name="Liu B."/>
        </authorList>
    </citation>
    <scope>NUCLEOTIDE SEQUENCE [LARGE SCALE GENOMIC DNA]</scope>
    <source>
        <strain evidence="2 3">FJAT-51161</strain>
    </source>
</reference>
<organism evidence="2 3">
    <name type="scientific">Lysinibacillus agricola</name>
    <dbReference type="NCBI Taxonomy" id="2590012"/>
    <lineage>
        <taxon>Bacteria</taxon>
        <taxon>Bacillati</taxon>
        <taxon>Bacillota</taxon>
        <taxon>Bacilli</taxon>
        <taxon>Bacillales</taxon>
        <taxon>Bacillaceae</taxon>
        <taxon>Lysinibacillus</taxon>
    </lineage>
</organism>
<gene>
    <name evidence="2" type="ORF">FJQ98_09585</name>
</gene>